<feature type="chain" id="PRO_5042175313" evidence="1">
    <location>
        <begin position="28"/>
        <end position="647"/>
    </location>
</feature>
<protein>
    <submittedName>
        <fullName evidence="3">DUF4131 domain-containing protein</fullName>
    </submittedName>
</protein>
<dbReference type="EMBL" id="CP031968">
    <property type="protein sequence ID" value="AXT48100.1"/>
    <property type="molecule type" value="Genomic_DNA"/>
</dbReference>
<dbReference type="InterPro" id="IPR005135">
    <property type="entry name" value="Endo/exonuclease/phosphatase"/>
</dbReference>
<dbReference type="GO" id="GO:0003824">
    <property type="term" value="F:catalytic activity"/>
    <property type="evidence" value="ECO:0007669"/>
    <property type="project" value="InterPro"/>
</dbReference>
<reference evidence="3 4" key="1">
    <citation type="submission" date="2018-08" db="EMBL/GenBank/DDBJ databases">
        <title>Complete genome sequence of JP2-74.</title>
        <authorList>
            <person name="Wu L."/>
        </authorList>
    </citation>
    <scope>NUCLEOTIDE SEQUENCE [LARGE SCALE GENOMIC DNA]</scope>
    <source>
        <strain evidence="3 4">JP2-74</strain>
    </source>
</reference>
<dbReference type="InterPro" id="IPR047971">
    <property type="entry name" value="ExeM-like"/>
</dbReference>
<accession>A0AAD0W990</accession>
<keyword evidence="4" id="KW-1185">Reference proteome</keyword>
<evidence type="ECO:0000313" key="4">
    <source>
        <dbReference type="Proteomes" id="UP000259465"/>
    </source>
</evidence>
<dbReference type="Pfam" id="PF03372">
    <property type="entry name" value="Exo_endo_phos"/>
    <property type="match status" value="1"/>
</dbReference>
<dbReference type="KEGG" id="crz:D1345_18890"/>
<sequence>MKTATAFRTLSPIAMAVALATPALAQAACGAAGATLIHDVQGRVVGSPMQGKTVTVEGVVSGAFTGAGQLRGFYLQEEVRDQDADPTTSEGIFVFLGNLAAPTLKPGDVVRVTGKVSEYSRKGDAASETQITPSTIAAVEQCAYSEPLSYATLRLPLQSSAQLEALAGMAVRLEGPVYVAANYDYGRYGELTLSSRPRLWTATQRFLPGSAEAKALSEANQLDKLTLDDGLQIQNADAWLPAPGGLSASRTLRSGDRLDGVTGVVSYAFGKYRLQPLAAPSVVASNPRPGAPKRQPESVRFASFNVLNFFNGDGQGKGFPTPRGAKTQQDFERQRAKIVAAIRQLDADVVGLMEIENDGFDRYSAIQDLVNALNQGQPQPKQYQFANPGLPQVGSDAITTGLIYRPTVVTAEGKAEVRVVGNPQKNRPALLQTFVLDAKSKTRVTVAVNHLKSKGSSCADMVVDGQADVDKGDGQGNCNLTRVQAVRDLMAWYATRPQPGPNDGMLLLGDMNSYAKEDPIRAFESAGFNNLLARWSRDAYSYVFNGESGNLDHALADKPLSSMVLAAGEWHINADEPTALEYSSEFKSAEQQQKYYAADAYRSSDHDPLYVDVARRGNAVAAADEGGLALLLGLGALGATALWRRKR</sequence>
<dbReference type="SUPFAM" id="SSF56219">
    <property type="entry name" value="DNase I-like"/>
    <property type="match status" value="1"/>
</dbReference>
<name>A0AAD0W990_9NEIS</name>
<feature type="domain" description="Endonuclease/exonuclease/phosphatase" evidence="2">
    <location>
        <begin position="302"/>
        <end position="561"/>
    </location>
</feature>
<dbReference type="Gene3D" id="3.60.10.10">
    <property type="entry name" value="Endonuclease/exonuclease/phosphatase"/>
    <property type="match status" value="1"/>
</dbReference>
<evidence type="ECO:0000259" key="2">
    <source>
        <dbReference type="Pfam" id="PF03372"/>
    </source>
</evidence>
<dbReference type="CDD" id="cd04486">
    <property type="entry name" value="YhcR_OBF_like"/>
    <property type="match status" value="1"/>
</dbReference>
<dbReference type="CDD" id="cd10283">
    <property type="entry name" value="MnuA_DNase1-like"/>
    <property type="match status" value="1"/>
</dbReference>
<dbReference type="PANTHER" id="PTHR42834">
    <property type="entry name" value="ENDONUCLEASE/EXONUCLEASE/PHOSPHATASE FAMILY PROTEIN (AFU_ORTHOLOGUE AFUA_3G09210)"/>
    <property type="match status" value="1"/>
</dbReference>
<organism evidence="3 4">
    <name type="scientific">Chromobacterium rhizoryzae</name>
    <dbReference type="NCBI Taxonomy" id="1778675"/>
    <lineage>
        <taxon>Bacteria</taxon>
        <taxon>Pseudomonadati</taxon>
        <taxon>Pseudomonadota</taxon>
        <taxon>Betaproteobacteria</taxon>
        <taxon>Neisseriales</taxon>
        <taxon>Chromobacteriaceae</taxon>
        <taxon>Chromobacterium</taxon>
    </lineage>
</organism>
<proteinExistence type="predicted"/>
<dbReference type="InterPro" id="IPR036691">
    <property type="entry name" value="Endo/exonu/phosph_ase_sf"/>
</dbReference>
<evidence type="ECO:0000256" key="1">
    <source>
        <dbReference type="SAM" id="SignalP"/>
    </source>
</evidence>
<dbReference type="AlphaFoldDB" id="A0AAD0W990"/>
<feature type="signal peptide" evidence="1">
    <location>
        <begin position="1"/>
        <end position="27"/>
    </location>
</feature>
<dbReference type="NCBIfam" id="NF033681">
    <property type="entry name" value="ExeM_NucH_DNase"/>
    <property type="match status" value="1"/>
</dbReference>
<evidence type="ECO:0000313" key="3">
    <source>
        <dbReference type="EMBL" id="AXT48100.1"/>
    </source>
</evidence>
<dbReference type="PANTHER" id="PTHR42834:SF1">
    <property type="entry name" value="ENDONUCLEASE_EXONUCLEASE_PHOSPHATASE FAMILY PROTEIN (AFU_ORTHOLOGUE AFUA_3G09210)"/>
    <property type="match status" value="1"/>
</dbReference>
<keyword evidence="1" id="KW-0732">Signal</keyword>
<gene>
    <name evidence="3" type="ORF">D1345_18890</name>
</gene>
<dbReference type="Proteomes" id="UP000259465">
    <property type="component" value="Chromosome"/>
</dbReference>